<feature type="region of interest" description="Disordered" evidence="5">
    <location>
        <begin position="546"/>
        <end position="580"/>
    </location>
</feature>
<gene>
    <name evidence="7" type="ORF">CAC42_299</name>
</gene>
<feature type="region of interest" description="Disordered" evidence="5">
    <location>
        <begin position="449"/>
        <end position="499"/>
    </location>
</feature>
<keyword evidence="8" id="KW-1185">Reference proteome</keyword>
<feature type="domain" description="C2H2-type" evidence="6">
    <location>
        <begin position="302"/>
        <end position="329"/>
    </location>
</feature>
<keyword evidence="2 4" id="KW-0863">Zinc-finger</keyword>
<feature type="region of interest" description="Disordered" evidence="5">
    <location>
        <begin position="363"/>
        <end position="429"/>
    </location>
</feature>
<evidence type="ECO:0000259" key="6">
    <source>
        <dbReference type="PROSITE" id="PS50157"/>
    </source>
</evidence>
<dbReference type="PANTHER" id="PTHR23235:SF120">
    <property type="entry name" value="KRUPPEL-LIKE FACTOR 15"/>
    <property type="match status" value="1"/>
</dbReference>
<accession>A0A2K1QZV0</accession>
<feature type="domain" description="C2H2-type" evidence="6">
    <location>
        <begin position="272"/>
        <end position="301"/>
    </location>
</feature>
<feature type="compositionally biased region" description="Low complexity" evidence="5">
    <location>
        <begin position="548"/>
        <end position="563"/>
    </location>
</feature>
<dbReference type="PANTHER" id="PTHR23235">
    <property type="entry name" value="KRUEPPEL-LIKE TRANSCRIPTION FACTOR"/>
    <property type="match status" value="1"/>
</dbReference>
<feature type="compositionally biased region" description="Low complexity" evidence="5">
    <location>
        <begin position="401"/>
        <end position="418"/>
    </location>
</feature>
<dbReference type="PROSITE" id="PS00028">
    <property type="entry name" value="ZINC_FINGER_C2H2_1"/>
    <property type="match status" value="2"/>
</dbReference>
<dbReference type="OrthoDB" id="8117402at2759"/>
<dbReference type="STRING" id="2082308.A0A2K1QZV0"/>
<reference evidence="7 8" key="1">
    <citation type="submission" date="2017-06" db="EMBL/GenBank/DDBJ databases">
        <title>Draft genome sequence of a variant of Elsinoe murrayae.</title>
        <authorList>
            <person name="Cheng Q."/>
        </authorList>
    </citation>
    <scope>NUCLEOTIDE SEQUENCE [LARGE SCALE GENOMIC DNA]</scope>
    <source>
        <strain evidence="7 8">CQ-2017a</strain>
    </source>
</reference>
<sequence>MQGAQLHSAAQPGFQQRHPQLQQMDPRIQPQMLQMMQEQASRQGIAPPEQAMKNIQNQIKSFYDHYPHYVNSSPQGASPNLDLQHASPMIQATTPIMIQRAASPLNGFLPSPPPTQKTSGRFVRHVDAALMPINLANVPMVHIQQPATHDMPLFEQNFGSDYSSYQSSVVDPTSPHLSPERQASMRAMSMPTLFEDGGIMSSPELMAQQHMMMAAAHEGRYFYPDSPMRIPMSPREAMLASLEVDASIEDTGISAEEVAAYISQQDPIDSKWTCLFPDCGKKFGRKENIRSHVQTHLGDRQFKCNHCGKCFVRQHDLKRHAKIHSGDKPHKCPCGNGFARQDALTRHRQRGVCPGALPGFERREVKRGRPRKNRPELDERADKASRARKMDARRGSEDADAGAYSSSSSPSESGGSNPYTPPPHLDPYEDEAFSLSTAEGVEAFIKAYQDTPPTSPATGGSPTSASRGDGLTFDLQAASSPLSHHASSPSSHTNQPSSLTTQAFDFSAPLLVDHAGSVSPTAVSPKQIQSPTAASPLISNLHATPALSHGMSSSASSSSRPQSQHQMTQAEPTPGSFADGVFDWGAIETQPSLVTDGFSPVGASPAGTDLWGEEDLFGEGKGEEWRGVGVVGMDGLGEEWDGEISWLN</sequence>
<feature type="compositionally biased region" description="Low complexity" evidence="5">
    <location>
        <begin position="456"/>
        <end position="466"/>
    </location>
</feature>
<dbReference type="FunFam" id="3.30.160.60:FF:001649">
    <property type="entry name" value="C2H2 transcription factor Swi5"/>
    <property type="match status" value="1"/>
</dbReference>
<dbReference type="InterPro" id="IPR013087">
    <property type="entry name" value="Znf_C2H2_type"/>
</dbReference>
<dbReference type="Gene3D" id="3.30.160.60">
    <property type="entry name" value="Classic Zinc Finger"/>
    <property type="match status" value="3"/>
</dbReference>
<evidence type="ECO:0000256" key="4">
    <source>
        <dbReference type="PROSITE-ProRule" id="PRU00042"/>
    </source>
</evidence>
<dbReference type="Proteomes" id="UP000243797">
    <property type="component" value="Unassembled WGS sequence"/>
</dbReference>
<keyword evidence="3" id="KW-0862">Zinc</keyword>
<keyword evidence="1" id="KW-0479">Metal-binding</keyword>
<dbReference type="SMART" id="SM00355">
    <property type="entry name" value="ZnF_C2H2"/>
    <property type="match status" value="2"/>
</dbReference>
<evidence type="ECO:0000256" key="1">
    <source>
        <dbReference type="ARBA" id="ARBA00022723"/>
    </source>
</evidence>
<evidence type="ECO:0000256" key="2">
    <source>
        <dbReference type="ARBA" id="ARBA00022771"/>
    </source>
</evidence>
<dbReference type="Pfam" id="PF00096">
    <property type="entry name" value="zf-C2H2"/>
    <property type="match status" value="2"/>
</dbReference>
<dbReference type="PROSITE" id="PS50157">
    <property type="entry name" value="ZINC_FINGER_C2H2_2"/>
    <property type="match status" value="2"/>
</dbReference>
<comment type="caution">
    <text evidence="7">The sequence shown here is derived from an EMBL/GenBank/DDBJ whole genome shotgun (WGS) entry which is preliminary data.</text>
</comment>
<evidence type="ECO:0000313" key="8">
    <source>
        <dbReference type="Proteomes" id="UP000243797"/>
    </source>
</evidence>
<dbReference type="InParanoid" id="A0A2K1QZV0"/>
<feature type="compositionally biased region" description="Basic and acidic residues" evidence="5">
    <location>
        <begin position="373"/>
        <end position="397"/>
    </location>
</feature>
<evidence type="ECO:0000313" key="7">
    <source>
        <dbReference type="EMBL" id="PNS20572.1"/>
    </source>
</evidence>
<dbReference type="GO" id="GO:0000981">
    <property type="term" value="F:DNA-binding transcription factor activity, RNA polymerase II-specific"/>
    <property type="evidence" value="ECO:0007669"/>
    <property type="project" value="TreeGrafter"/>
</dbReference>
<dbReference type="GO" id="GO:0008270">
    <property type="term" value="F:zinc ion binding"/>
    <property type="evidence" value="ECO:0007669"/>
    <property type="project" value="UniProtKB-KW"/>
</dbReference>
<name>A0A2K1QZV0_9PEZI</name>
<proteinExistence type="predicted"/>
<evidence type="ECO:0000256" key="5">
    <source>
        <dbReference type="SAM" id="MobiDB-lite"/>
    </source>
</evidence>
<dbReference type="AlphaFoldDB" id="A0A2K1QZV0"/>
<dbReference type="InterPro" id="IPR036236">
    <property type="entry name" value="Znf_C2H2_sf"/>
</dbReference>
<dbReference type="EMBL" id="NKHZ01000022">
    <property type="protein sequence ID" value="PNS20572.1"/>
    <property type="molecule type" value="Genomic_DNA"/>
</dbReference>
<organism evidence="7 8">
    <name type="scientific">Sphaceloma murrayae</name>
    <dbReference type="NCBI Taxonomy" id="2082308"/>
    <lineage>
        <taxon>Eukaryota</taxon>
        <taxon>Fungi</taxon>
        <taxon>Dikarya</taxon>
        <taxon>Ascomycota</taxon>
        <taxon>Pezizomycotina</taxon>
        <taxon>Dothideomycetes</taxon>
        <taxon>Dothideomycetidae</taxon>
        <taxon>Myriangiales</taxon>
        <taxon>Elsinoaceae</taxon>
        <taxon>Sphaceloma</taxon>
    </lineage>
</organism>
<dbReference type="GO" id="GO:0000978">
    <property type="term" value="F:RNA polymerase II cis-regulatory region sequence-specific DNA binding"/>
    <property type="evidence" value="ECO:0007669"/>
    <property type="project" value="TreeGrafter"/>
</dbReference>
<protein>
    <recommendedName>
        <fullName evidence="6">C2H2-type domain-containing protein</fullName>
    </recommendedName>
</protein>
<feature type="compositionally biased region" description="Low complexity" evidence="5">
    <location>
        <begin position="477"/>
        <end position="498"/>
    </location>
</feature>
<evidence type="ECO:0000256" key="3">
    <source>
        <dbReference type="ARBA" id="ARBA00022833"/>
    </source>
</evidence>
<dbReference type="SUPFAM" id="SSF57667">
    <property type="entry name" value="beta-beta-alpha zinc fingers"/>
    <property type="match status" value="2"/>
</dbReference>